<feature type="DNA-binding region" description="H-T-H motif" evidence="4">
    <location>
        <begin position="13"/>
        <end position="32"/>
    </location>
</feature>
<dbReference type="PANTHER" id="PTHR47506:SF1">
    <property type="entry name" value="HTH-TYPE TRANSCRIPTIONAL REGULATOR YJDC"/>
    <property type="match status" value="1"/>
</dbReference>
<dbReference type="AlphaFoldDB" id="A0A423JR44"/>
<evidence type="ECO:0000256" key="2">
    <source>
        <dbReference type="ARBA" id="ARBA00023125"/>
    </source>
</evidence>
<evidence type="ECO:0000256" key="4">
    <source>
        <dbReference type="PROSITE-ProRule" id="PRU00335"/>
    </source>
</evidence>
<dbReference type="GO" id="GO:0003677">
    <property type="term" value="F:DNA binding"/>
    <property type="evidence" value="ECO:0007669"/>
    <property type="project" value="UniProtKB-UniRule"/>
</dbReference>
<dbReference type="EMBL" id="MOBQ01000042">
    <property type="protein sequence ID" value="RON40166.1"/>
    <property type="molecule type" value="Genomic_DNA"/>
</dbReference>
<dbReference type="Gene3D" id="1.10.10.60">
    <property type="entry name" value="Homeodomain-like"/>
    <property type="match status" value="1"/>
</dbReference>
<evidence type="ECO:0000256" key="3">
    <source>
        <dbReference type="ARBA" id="ARBA00023163"/>
    </source>
</evidence>
<dbReference type="Pfam" id="PF16925">
    <property type="entry name" value="TetR_C_13"/>
    <property type="match status" value="1"/>
</dbReference>
<keyword evidence="3" id="KW-0804">Transcription</keyword>
<dbReference type="OrthoDB" id="270177at2"/>
<dbReference type="SUPFAM" id="SSF48498">
    <property type="entry name" value="Tetracyclin repressor-like, C-terminal domain"/>
    <property type="match status" value="1"/>
</dbReference>
<sequence>MTLFWERGYEGTSFDDLINAMGISPSTFYNSFGNKEALYKEATDFYLTESSEWFLAALADAPDAKTAFMHLIEATAAQFTRDDLPAGCMISLAGTHLSPAHGSVRSMMSAHRASSESALVARLRQGVAAGDVAQDTDIEALGAYFSALFRGMAVQARDGASRERVLAIGHLGMRAWPEPTKPVDA</sequence>
<dbReference type="InterPro" id="IPR011075">
    <property type="entry name" value="TetR_C"/>
</dbReference>
<name>A0A423JR44_9PSED</name>
<evidence type="ECO:0000259" key="5">
    <source>
        <dbReference type="PROSITE" id="PS50977"/>
    </source>
</evidence>
<protein>
    <submittedName>
        <fullName evidence="6">TetR family transcriptional regulator</fullName>
    </submittedName>
</protein>
<accession>A0A423JR44</accession>
<dbReference type="PANTHER" id="PTHR47506">
    <property type="entry name" value="TRANSCRIPTIONAL REGULATORY PROTEIN"/>
    <property type="match status" value="1"/>
</dbReference>
<reference evidence="6 7" key="1">
    <citation type="submission" date="2016-10" db="EMBL/GenBank/DDBJ databases">
        <title>Comparative genome analysis of multiple Pseudomonas spp. focuses on biocontrol and plant growth promoting traits.</title>
        <authorList>
            <person name="Tao X.-Y."/>
            <person name="Taylor C.G."/>
        </authorList>
    </citation>
    <scope>NUCLEOTIDE SEQUENCE [LARGE SCALE GENOMIC DNA]</scope>
    <source>
        <strain evidence="6 7">37A10</strain>
    </source>
</reference>
<dbReference type="SUPFAM" id="SSF46689">
    <property type="entry name" value="Homeodomain-like"/>
    <property type="match status" value="1"/>
</dbReference>
<gene>
    <name evidence="6" type="ORF">BK666_26915</name>
</gene>
<proteinExistence type="predicted"/>
<keyword evidence="1" id="KW-0805">Transcription regulation</keyword>
<dbReference type="Gene3D" id="1.10.357.10">
    <property type="entry name" value="Tetracycline Repressor, domain 2"/>
    <property type="match status" value="1"/>
</dbReference>
<dbReference type="InterPro" id="IPR001647">
    <property type="entry name" value="HTH_TetR"/>
</dbReference>
<evidence type="ECO:0000256" key="1">
    <source>
        <dbReference type="ARBA" id="ARBA00023015"/>
    </source>
</evidence>
<feature type="domain" description="HTH tetR-type" evidence="5">
    <location>
        <begin position="1"/>
        <end position="50"/>
    </location>
</feature>
<dbReference type="Pfam" id="PF00440">
    <property type="entry name" value="TetR_N"/>
    <property type="match status" value="1"/>
</dbReference>
<dbReference type="InterPro" id="IPR036271">
    <property type="entry name" value="Tet_transcr_reg_TetR-rel_C_sf"/>
</dbReference>
<dbReference type="InterPro" id="IPR009057">
    <property type="entry name" value="Homeodomain-like_sf"/>
</dbReference>
<evidence type="ECO:0000313" key="7">
    <source>
        <dbReference type="Proteomes" id="UP000285349"/>
    </source>
</evidence>
<evidence type="ECO:0000313" key="6">
    <source>
        <dbReference type="EMBL" id="RON40166.1"/>
    </source>
</evidence>
<dbReference type="PROSITE" id="PS50977">
    <property type="entry name" value="HTH_TETR_2"/>
    <property type="match status" value="1"/>
</dbReference>
<dbReference type="Proteomes" id="UP000285349">
    <property type="component" value="Unassembled WGS sequence"/>
</dbReference>
<organism evidence="6 7">
    <name type="scientific">Pseudomonas frederiksbergensis</name>
    <dbReference type="NCBI Taxonomy" id="104087"/>
    <lineage>
        <taxon>Bacteria</taxon>
        <taxon>Pseudomonadati</taxon>
        <taxon>Pseudomonadota</taxon>
        <taxon>Gammaproteobacteria</taxon>
        <taxon>Pseudomonadales</taxon>
        <taxon>Pseudomonadaceae</taxon>
        <taxon>Pseudomonas</taxon>
    </lineage>
</organism>
<comment type="caution">
    <text evidence="6">The sequence shown here is derived from an EMBL/GenBank/DDBJ whole genome shotgun (WGS) entry which is preliminary data.</text>
</comment>
<keyword evidence="2 4" id="KW-0238">DNA-binding</keyword>